<proteinExistence type="predicted"/>
<feature type="transmembrane region" description="Helical" evidence="1">
    <location>
        <begin position="139"/>
        <end position="158"/>
    </location>
</feature>
<keyword evidence="3" id="KW-1185">Reference proteome</keyword>
<feature type="transmembrane region" description="Helical" evidence="1">
    <location>
        <begin position="90"/>
        <end position="118"/>
    </location>
</feature>
<organism evidence="2 3">
    <name type="scientific">Litorilituus sediminis</name>
    <dbReference type="NCBI Taxonomy" id="718192"/>
    <lineage>
        <taxon>Bacteria</taxon>
        <taxon>Pseudomonadati</taxon>
        <taxon>Pseudomonadota</taxon>
        <taxon>Gammaproteobacteria</taxon>
        <taxon>Alteromonadales</taxon>
        <taxon>Colwelliaceae</taxon>
        <taxon>Litorilituus</taxon>
    </lineage>
</organism>
<reference evidence="2 3" key="1">
    <citation type="submission" date="2018-12" db="EMBL/GenBank/DDBJ databases">
        <title>Complete genome of Litorilituus sediminis.</title>
        <authorList>
            <person name="Liu A."/>
            <person name="Rong J."/>
        </authorList>
    </citation>
    <scope>NUCLEOTIDE SEQUENCE [LARGE SCALE GENOMIC DNA]</scope>
    <source>
        <strain evidence="2 3">JCM 17549</strain>
    </source>
</reference>
<keyword evidence="1" id="KW-0472">Membrane</keyword>
<name>A0A4P6PA06_9GAMM</name>
<dbReference type="KEGG" id="lsd:EMK97_12095"/>
<dbReference type="Proteomes" id="UP000290244">
    <property type="component" value="Chromosome"/>
</dbReference>
<evidence type="ECO:0008006" key="4">
    <source>
        <dbReference type="Google" id="ProtNLM"/>
    </source>
</evidence>
<protein>
    <recommendedName>
        <fullName evidence="4">DUF4149 domain-containing protein</fullName>
    </recommendedName>
</protein>
<evidence type="ECO:0000313" key="2">
    <source>
        <dbReference type="EMBL" id="QBG36405.1"/>
    </source>
</evidence>
<evidence type="ECO:0000313" key="3">
    <source>
        <dbReference type="Proteomes" id="UP000290244"/>
    </source>
</evidence>
<keyword evidence="1" id="KW-0812">Transmembrane</keyword>
<sequence length="159" mass="18237">MIDFELFTLARAIHVLAIVLWIGGVAFITTVLLPAIQALNSDEEKIALFERLEHKFSWQAKVTTLAAGISGYVMLEFLNAWQRYLDASFWWLHLMTLVWFIFTLVLFVLEPLFLHRWFMQQAQANPQKTFSKILNMHRLLLALSLLAVFGGVAGAHGYL</sequence>
<dbReference type="AlphaFoldDB" id="A0A4P6PA06"/>
<dbReference type="OrthoDB" id="7356530at2"/>
<gene>
    <name evidence="2" type="ORF">EMK97_12095</name>
</gene>
<keyword evidence="1" id="KW-1133">Transmembrane helix</keyword>
<accession>A0A4P6PA06</accession>
<feature type="transmembrane region" description="Helical" evidence="1">
    <location>
        <begin position="12"/>
        <end position="36"/>
    </location>
</feature>
<dbReference type="RefSeq" id="WP_130602526.1">
    <property type="nucleotide sequence ID" value="NZ_CP034759.1"/>
</dbReference>
<dbReference type="EMBL" id="CP034759">
    <property type="protein sequence ID" value="QBG36405.1"/>
    <property type="molecule type" value="Genomic_DNA"/>
</dbReference>
<evidence type="ECO:0000256" key="1">
    <source>
        <dbReference type="SAM" id="Phobius"/>
    </source>
</evidence>